<organism evidence="2 3">
    <name type="scientific">Phytophthora cactorum</name>
    <dbReference type="NCBI Taxonomy" id="29920"/>
    <lineage>
        <taxon>Eukaryota</taxon>
        <taxon>Sar</taxon>
        <taxon>Stramenopiles</taxon>
        <taxon>Oomycota</taxon>
        <taxon>Peronosporomycetes</taxon>
        <taxon>Peronosporales</taxon>
        <taxon>Peronosporaceae</taxon>
        <taxon>Phytophthora</taxon>
    </lineage>
</organism>
<feature type="region of interest" description="Disordered" evidence="1">
    <location>
        <begin position="1"/>
        <end position="28"/>
    </location>
</feature>
<reference evidence="2" key="1">
    <citation type="submission" date="2018-10" db="EMBL/GenBank/DDBJ databases">
        <title>Effector identification in a new, highly contiguous assembly of the strawberry crown rot pathogen Phytophthora cactorum.</title>
        <authorList>
            <person name="Armitage A.D."/>
            <person name="Nellist C.F."/>
            <person name="Bates H."/>
            <person name="Vickerstaff R.J."/>
            <person name="Harrison R.J."/>
        </authorList>
    </citation>
    <scope>NUCLEOTIDE SEQUENCE</scope>
    <source>
        <strain evidence="2">4040</strain>
    </source>
</reference>
<evidence type="ECO:0000313" key="2">
    <source>
        <dbReference type="EMBL" id="KAG2899658.1"/>
    </source>
</evidence>
<accession>A0A8T1JYY1</accession>
<dbReference type="EMBL" id="RCMK01001194">
    <property type="protein sequence ID" value="KAG2899658.1"/>
    <property type="molecule type" value="Genomic_DNA"/>
</dbReference>
<name>A0A8T1JYY1_9STRA</name>
<proteinExistence type="predicted"/>
<dbReference type="AlphaFoldDB" id="A0A8T1JYY1"/>
<gene>
    <name evidence="2" type="ORF">PC117_g22179</name>
</gene>
<comment type="caution">
    <text evidence="2">The sequence shown here is derived from an EMBL/GenBank/DDBJ whole genome shotgun (WGS) entry which is preliminary data.</text>
</comment>
<feature type="compositionally biased region" description="Basic and acidic residues" evidence="1">
    <location>
        <begin position="16"/>
        <end position="28"/>
    </location>
</feature>
<evidence type="ECO:0000313" key="3">
    <source>
        <dbReference type="Proteomes" id="UP000736787"/>
    </source>
</evidence>
<evidence type="ECO:0000256" key="1">
    <source>
        <dbReference type="SAM" id="MobiDB-lite"/>
    </source>
</evidence>
<sequence length="41" mass="4846">MFWTANGLTEKRRRRPETPADRQHLGVMSAHEEEVRAIVLR</sequence>
<dbReference type="Proteomes" id="UP000736787">
    <property type="component" value="Unassembled WGS sequence"/>
</dbReference>
<protein>
    <submittedName>
        <fullName evidence="2">Uncharacterized protein</fullName>
    </submittedName>
</protein>